<dbReference type="GO" id="GO:0003747">
    <property type="term" value="F:translation release factor activity"/>
    <property type="evidence" value="ECO:0007669"/>
    <property type="project" value="InterPro"/>
</dbReference>
<dbReference type="PANTHER" id="PTHR43804:SF7">
    <property type="entry name" value="LD18447P"/>
    <property type="match status" value="1"/>
</dbReference>
<dbReference type="InterPro" id="IPR045853">
    <property type="entry name" value="Pep_chain_release_fac_I_sf"/>
</dbReference>
<dbReference type="PANTHER" id="PTHR43804">
    <property type="entry name" value="LD18447P"/>
    <property type="match status" value="1"/>
</dbReference>
<dbReference type="AlphaFoldDB" id="A0AAV2ABI4"/>
<dbReference type="SMART" id="SM00937">
    <property type="entry name" value="PCRF"/>
    <property type="match status" value="1"/>
</dbReference>
<dbReference type="EMBL" id="CAXIEN010000126">
    <property type="protein sequence ID" value="CAL1279978.1"/>
    <property type="molecule type" value="Genomic_DNA"/>
</dbReference>
<gene>
    <name evidence="6" type="ORF">LARSCL_LOCUS10704</name>
</gene>
<dbReference type="GO" id="GO:0005737">
    <property type="term" value="C:cytoplasm"/>
    <property type="evidence" value="ECO:0007669"/>
    <property type="project" value="UniProtKB-ARBA"/>
</dbReference>
<dbReference type="Pfam" id="PF03462">
    <property type="entry name" value="PCRF"/>
    <property type="match status" value="1"/>
</dbReference>
<organism evidence="6 7">
    <name type="scientific">Larinioides sclopetarius</name>
    <dbReference type="NCBI Taxonomy" id="280406"/>
    <lineage>
        <taxon>Eukaryota</taxon>
        <taxon>Metazoa</taxon>
        <taxon>Ecdysozoa</taxon>
        <taxon>Arthropoda</taxon>
        <taxon>Chelicerata</taxon>
        <taxon>Arachnida</taxon>
        <taxon>Araneae</taxon>
        <taxon>Araneomorphae</taxon>
        <taxon>Entelegynae</taxon>
        <taxon>Araneoidea</taxon>
        <taxon>Araneidae</taxon>
        <taxon>Larinioides</taxon>
    </lineage>
</organism>
<evidence type="ECO:0000313" key="6">
    <source>
        <dbReference type="EMBL" id="CAL1279978.1"/>
    </source>
</evidence>
<evidence type="ECO:0000259" key="5">
    <source>
        <dbReference type="SMART" id="SM00937"/>
    </source>
</evidence>
<dbReference type="InterPro" id="IPR005139">
    <property type="entry name" value="PCRF"/>
</dbReference>
<evidence type="ECO:0000256" key="2">
    <source>
        <dbReference type="ARBA" id="ARBA00022481"/>
    </source>
</evidence>
<evidence type="ECO:0000313" key="7">
    <source>
        <dbReference type="Proteomes" id="UP001497382"/>
    </source>
</evidence>
<dbReference type="InterPro" id="IPR000352">
    <property type="entry name" value="Pep_chain_release_fac_I"/>
</dbReference>
<accession>A0AAV2ABI4</accession>
<dbReference type="Pfam" id="PF00472">
    <property type="entry name" value="RF-1"/>
    <property type="match status" value="1"/>
</dbReference>
<keyword evidence="7" id="KW-1185">Reference proteome</keyword>
<dbReference type="Gene3D" id="3.30.160.20">
    <property type="match status" value="1"/>
</dbReference>
<keyword evidence="2" id="KW-0488">Methylation</keyword>
<sequence>MILGFNRIFFRKLKCLKITHMFNHRTFRFASQKFAEQKQNPQQLVSFEDIRLQKHLQFLSNLFMTSEKNETKEVFGHVFKLDVLRHINNLLQEIARAKEEIRELEVFISDLKELKDDLYNAALDEKQKFESKLEEMENEMLQLIIPSEVVDDKDIIIELTPGVGGQEAMLFAKDMFDMYCRYANWKGWKAEILRFDTTDLGGIRSAHVAISGHNAFKVLKFEGGVHRVQRVPKTEKAGRIHTSTMTVAVIPQPSEVNLCMLIDIVIHPNDIELEFKRSGGAGGQHVNTTDSCVRIYHKPSGIVTESQMERNQHRNRELAMKALRAKLYERELQTIIKETTTTRKIQIGTAARSEKVRTYNFAQDRITDHRAHITVHDVQSFLRGEDDFDYFSNMLQQWYNLQSLTEILNKYET</sequence>
<dbReference type="InterPro" id="IPR050057">
    <property type="entry name" value="Prokaryotic/Mito_RF"/>
</dbReference>
<reference evidence="6 7" key="1">
    <citation type="submission" date="2024-04" db="EMBL/GenBank/DDBJ databases">
        <authorList>
            <person name="Rising A."/>
            <person name="Reimegard J."/>
            <person name="Sonavane S."/>
            <person name="Akerstrom W."/>
            <person name="Nylinder S."/>
            <person name="Hedman E."/>
            <person name="Kallberg Y."/>
        </authorList>
    </citation>
    <scope>NUCLEOTIDE SEQUENCE [LARGE SCALE GENOMIC DNA]</scope>
</reference>
<evidence type="ECO:0000256" key="3">
    <source>
        <dbReference type="ARBA" id="ARBA00022917"/>
    </source>
</evidence>
<dbReference type="Proteomes" id="UP001497382">
    <property type="component" value="Unassembled WGS sequence"/>
</dbReference>
<dbReference type="FunFam" id="3.30.160.20:FF:000004">
    <property type="entry name" value="Peptide chain release factor 1"/>
    <property type="match status" value="1"/>
</dbReference>
<keyword evidence="4" id="KW-0175">Coiled coil</keyword>
<proteinExistence type="inferred from homology"/>
<comment type="caution">
    <text evidence="6">The sequence shown here is derived from an EMBL/GenBank/DDBJ whole genome shotgun (WGS) entry which is preliminary data.</text>
</comment>
<keyword evidence="3" id="KW-0648">Protein biosynthesis</keyword>
<feature type="coiled-coil region" evidence="4">
    <location>
        <begin position="80"/>
        <end position="139"/>
    </location>
</feature>
<comment type="similarity">
    <text evidence="1">Belongs to the prokaryotic/mitochondrial release factor family.</text>
</comment>
<feature type="domain" description="Peptide chain release factor" evidence="5">
    <location>
        <begin position="110"/>
        <end position="222"/>
    </location>
</feature>
<protein>
    <recommendedName>
        <fullName evidence="5">Peptide chain release factor domain-containing protein</fullName>
    </recommendedName>
</protein>
<dbReference type="Gene3D" id="3.30.70.1660">
    <property type="match status" value="1"/>
</dbReference>
<evidence type="ECO:0000256" key="1">
    <source>
        <dbReference type="ARBA" id="ARBA00010835"/>
    </source>
</evidence>
<dbReference type="SUPFAM" id="SSF75620">
    <property type="entry name" value="Release factor"/>
    <property type="match status" value="1"/>
</dbReference>
<dbReference type="FunFam" id="3.30.70.1660:FF:000002">
    <property type="entry name" value="Peptide chain release factor 1"/>
    <property type="match status" value="1"/>
</dbReference>
<evidence type="ECO:0000256" key="4">
    <source>
        <dbReference type="SAM" id="Coils"/>
    </source>
</evidence>
<name>A0AAV2ABI4_9ARAC</name>